<organism evidence="5 7">
    <name type="scientific">Iris pallida</name>
    <name type="common">Sweet iris</name>
    <dbReference type="NCBI Taxonomy" id="29817"/>
    <lineage>
        <taxon>Eukaryota</taxon>
        <taxon>Viridiplantae</taxon>
        <taxon>Streptophyta</taxon>
        <taxon>Embryophyta</taxon>
        <taxon>Tracheophyta</taxon>
        <taxon>Spermatophyta</taxon>
        <taxon>Magnoliopsida</taxon>
        <taxon>Liliopsida</taxon>
        <taxon>Asparagales</taxon>
        <taxon>Iridaceae</taxon>
        <taxon>Iridoideae</taxon>
        <taxon>Irideae</taxon>
        <taxon>Iris</taxon>
    </lineage>
</organism>
<evidence type="ECO:0000256" key="2">
    <source>
        <dbReference type="ARBA" id="ARBA00022574"/>
    </source>
</evidence>
<evidence type="ECO:0000313" key="7">
    <source>
        <dbReference type="Proteomes" id="UP001140949"/>
    </source>
</evidence>
<dbReference type="PROSITE" id="PS00678">
    <property type="entry name" value="WD_REPEATS_1"/>
    <property type="match status" value="1"/>
</dbReference>
<dbReference type="EMBL" id="JANAVB010008918">
    <property type="protein sequence ID" value="KAJ6841038.1"/>
    <property type="molecule type" value="Genomic_DNA"/>
</dbReference>
<keyword evidence="7" id="KW-1185">Reference proteome</keyword>
<dbReference type="GO" id="GO:0042254">
    <property type="term" value="P:ribosome biogenesis"/>
    <property type="evidence" value="ECO:0007669"/>
    <property type="project" value="UniProtKB-KW"/>
</dbReference>
<dbReference type="SMART" id="SM00320">
    <property type="entry name" value="WD40"/>
    <property type="match status" value="5"/>
</dbReference>
<dbReference type="GO" id="GO:0016301">
    <property type="term" value="F:kinase activity"/>
    <property type="evidence" value="ECO:0007669"/>
    <property type="project" value="UniProtKB-KW"/>
</dbReference>
<dbReference type="PROSITE" id="PS50082">
    <property type="entry name" value="WD_REPEATS_2"/>
    <property type="match status" value="1"/>
</dbReference>
<dbReference type="InterPro" id="IPR001680">
    <property type="entry name" value="WD40_rpt"/>
</dbReference>
<dbReference type="Gene3D" id="2.130.10.10">
    <property type="entry name" value="YVTN repeat-like/Quinoprotein amine dehydrogenase"/>
    <property type="match status" value="2"/>
</dbReference>
<dbReference type="Pfam" id="PF00400">
    <property type="entry name" value="WD40"/>
    <property type="match status" value="4"/>
</dbReference>
<proteinExistence type="predicted"/>
<feature type="repeat" description="WD" evidence="4">
    <location>
        <begin position="273"/>
        <end position="290"/>
    </location>
</feature>
<dbReference type="AlphaFoldDB" id="A0AAX6GUQ1"/>
<dbReference type="Proteomes" id="UP001140949">
    <property type="component" value="Unassembled WGS sequence"/>
</dbReference>
<evidence type="ECO:0000256" key="3">
    <source>
        <dbReference type="ARBA" id="ARBA00022737"/>
    </source>
</evidence>
<reference evidence="5" key="1">
    <citation type="journal article" date="2023" name="GigaByte">
        <title>Genome assembly of the bearded iris, Iris pallida Lam.</title>
        <authorList>
            <person name="Bruccoleri R.E."/>
            <person name="Oakeley E.J."/>
            <person name="Faust A.M.E."/>
            <person name="Altorfer M."/>
            <person name="Dessus-Babus S."/>
            <person name="Burckhardt D."/>
            <person name="Oertli M."/>
            <person name="Naumann U."/>
            <person name="Petersen F."/>
            <person name="Wong J."/>
        </authorList>
    </citation>
    <scope>NUCLEOTIDE SEQUENCE</scope>
    <source>
        <strain evidence="5">GSM-AAB239-AS_SAM_17_03QT</strain>
    </source>
</reference>
<protein>
    <submittedName>
        <fullName evidence="5">P21-activated protein kinase-interacting protein 1-like isoform X1</fullName>
    </submittedName>
</protein>
<evidence type="ECO:0000256" key="4">
    <source>
        <dbReference type="PROSITE-ProRule" id="PRU00221"/>
    </source>
</evidence>
<keyword evidence="3" id="KW-0677">Repeat</keyword>
<comment type="caution">
    <text evidence="5">The sequence shown here is derived from an EMBL/GenBank/DDBJ whole genome shotgun (WGS) entry which is preliminary data.</text>
</comment>
<keyword evidence="2 4" id="KW-0853">WD repeat</keyword>
<dbReference type="SUPFAM" id="SSF50978">
    <property type="entry name" value="WD40 repeat-like"/>
    <property type="match status" value="1"/>
</dbReference>
<keyword evidence="1" id="KW-0690">Ribosome biogenesis</keyword>
<keyword evidence="5" id="KW-0808">Transferase</keyword>
<dbReference type="PANTHER" id="PTHR44675:SF1">
    <property type="entry name" value="P21-ACTIVATED PROTEIN KINASE-INTERACTING PROTEIN 1"/>
    <property type="match status" value="1"/>
</dbReference>
<evidence type="ECO:0000313" key="5">
    <source>
        <dbReference type="EMBL" id="KAJ6832057.1"/>
    </source>
</evidence>
<dbReference type="InterPro" id="IPR019775">
    <property type="entry name" value="WD40_repeat_CS"/>
</dbReference>
<dbReference type="InterPro" id="IPR020472">
    <property type="entry name" value="WD40_PAC1"/>
</dbReference>
<sequence length="318" mass="33871">MMTLIAGSYERFIWGFSLRPSASETLALAPLFSYPSHAAPIKCAASLFPLAATGSADDSIRLYDLSLSSELGSLLDHAAPVTSLSFFSSPLAPSIARNLVSASADGNICIYDAGDRFVHLKTVPVHRKGVADLAVHPSGRLALTVGRDAGIGMVNLVRGRRSFLGKLDREAEIVRYGDGGAERFFLVRDERISVHDSEDARVLAEMDGGRRVLSAAVGESGLLFTGGEDRNVTAWDTTSGKVAYCIDGAHSARVKGLVVFKKKSDDQTCEAPNVLASAASDGVIRVWDLRMITKEKPNPLAEANTKSRLTCLAGSSSK</sequence>
<gene>
    <name evidence="6" type="ORF">M6B38_308705</name>
    <name evidence="5" type="ORF">M6B38_345340</name>
</gene>
<dbReference type="InterPro" id="IPR015943">
    <property type="entry name" value="WD40/YVTN_repeat-like_dom_sf"/>
</dbReference>
<keyword evidence="5" id="KW-0418">Kinase</keyword>
<evidence type="ECO:0000256" key="1">
    <source>
        <dbReference type="ARBA" id="ARBA00022517"/>
    </source>
</evidence>
<dbReference type="InterPro" id="IPR051959">
    <property type="entry name" value="PAK1-Kinase_Regulator"/>
</dbReference>
<dbReference type="EMBL" id="JANAVB010016197">
    <property type="protein sequence ID" value="KAJ6832057.1"/>
    <property type="molecule type" value="Genomic_DNA"/>
</dbReference>
<accession>A0AAX6GUQ1</accession>
<dbReference type="InterPro" id="IPR036322">
    <property type="entry name" value="WD40_repeat_dom_sf"/>
</dbReference>
<dbReference type="PRINTS" id="PR00320">
    <property type="entry name" value="GPROTEINBRPT"/>
</dbReference>
<evidence type="ECO:0000313" key="6">
    <source>
        <dbReference type="EMBL" id="KAJ6841038.1"/>
    </source>
</evidence>
<reference evidence="5" key="2">
    <citation type="submission" date="2023-04" db="EMBL/GenBank/DDBJ databases">
        <authorList>
            <person name="Bruccoleri R.E."/>
            <person name="Oakeley E.J."/>
            <person name="Faust A.-M."/>
            <person name="Dessus-Babus S."/>
            <person name="Altorfer M."/>
            <person name="Burckhardt D."/>
            <person name="Oertli M."/>
            <person name="Naumann U."/>
            <person name="Petersen F."/>
            <person name="Wong J."/>
        </authorList>
    </citation>
    <scope>NUCLEOTIDE SEQUENCE</scope>
    <source>
        <strain evidence="5">GSM-AAB239-AS_SAM_17_03QT</strain>
        <tissue evidence="5">Leaf</tissue>
    </source>
</reference>
<name>A0AAX6GUQ1_IRIPA</name>
<dbReference type="PANTHER" id="PTHR44675">
    <property type="entry name" value="PAK1 INTERACTING PROTEIN 1"/>
    <property type="match status" value="1"/>
</dbReference>